<dbReference type="PANTHER" id="PTHR11010">
    <property type="entry name" value="PROTEASE S28 PRO-X CARBOXYPEPTIDASE-RELATED"/>
    <property type="match status" value="1"/>
</dbReference>
<evidence type="ECO:0000256" key="5">
    <source>
        <dbReference type="ARBA" id="ARBA00023180"/>
    </source>
</evidence>
<feature type="non-terminal residue" evidence="7">
    <location>
        <position position="1"/>
    </location>
</feature>
<dbReference type="EMBL" id="KZ825170">
    <property type="protein sequence ID" value="PYI16386.1"/>
    <property type="molecule type" value="Genomic_DNA"/>
</dbReference>
<keyword evidence="5" id="KW-0325">Glycoprotein</keyword>
<feature type="region of interest" description="Disordered" evidence="6">
    <location>
        <begin position="343"/>
        <end position="380"/>
    </location>
</feature>
<name>A0A2V5I9T7_ASPV1</name>
<sequence>REQSQFPIHNLTTPLNHFPTSPRYPPTNLTFPLRYILDTTHYQPGGPVFVIAGGETSALNRLPFLSQGIVHELARIYQGVALIVEHRYYGTSYPTSTNTSSSSTSQDDDDTIPLSTLAYLTTEQALADYAYLATHLPPIISPTKTPPDLSPKTTPWIAYGGSYAGAFVAFLRRQYPETFWAAISSSGVTAAVTDYWAYYEPIRVHGPRRCVAAQQALIAWVDRVLLLSASAGSPTPGTPDRAQLLKEVFGGHAPNLTDQNFVAGLAEPLGLWQERNWEPEVGELGFRWFCGNITAPTVVDTNLEEEVGGTVRGLVEDDSSKEGEALVRGVVNWVGFVRREGVFSSSSSSSEGSGDLSGDGQGQGEDDDDDDDDDKRLPRTASTSWNYQVCTEWGYFMPGSTVPSHIPPLVSRLLTPGFWVDMCNATYGITTPPDTARINQYGGFEFSYPRVAHIGGLADPWKEASPFATGLPVRNSTAEEPMVLIRVPAEEVYDGMEGGVHHWDQNGVFGVEEHWAGKRVVPPKGVREAQGEVIGFVGGWLGEWRQAQ</sequence>
<dbReference type="OMA" id="MRQWYHQ"/>
<gene>
    <name evidence="7" type="ORF">BO99DRAFT_311875</name>
</gene>
<keyword evidence="8" id="KW-1185">Reference proteome</keyword>
<dbReference type="STRING" id="1450538.A0A2V5I9T7"/>
<comment type="similarity">
    <text evidence="1">Belongs to the peptidase S28 family.</text>
</comment>
<evidence type="ECO:0000256" key="1">
    <source>
        <dbReference type="ARBA" id="ARBA00011079"/>
    </source>
</evidence>
<feature type="compositionally biased region" description="Low complexity" evidence="6">
    <location>
        <begin position="344"/>
        <end position="354"/>
    </location>
</feature>
<dbReference type="Proteomes" id="UP000249829">
    <property type="component" value="Unassembled WGS sequence"/>
</dbReference>
<accession>A0A2V5I9T7</accession>
<dbReference type="SUPFAM" id="SSF53474">
    <property type="entry name" value="alpha/beta-Hydrolases"/>
    <property type="match status" value="1"/>
</dbReference>
<dbReference type="GO" id="GO:0006508">
    <property type="term" value="P:proteolysis"/>
    <property type="evidence" value="ECO:0007669"/>
    <property type="project" value="UniProtKB-KW"/>
</dbReference>
<protein>
    <recommendedName>
        <fullName evidence="9">Serine peptidase</fullName>
    </recommendedName>
</protein>
<organism evidence="7 8">
    <name type="scientific">Aspergillus violaceofuscus (strain CBS 115571)</name>
    <dbReference type="NCBI Taxonomy" id="1450538"/>
    <lineage>
        <taxon>Eukaryota</taxon>
        <taxon>Fungi</taxon>
        <taxon>Dikarya</taxon>
        <taxon>Ascomycota</taxon>
        <taxon>Pezizomycotina</taxon>
        <taxon>Eurotiomycetes</taxon>
        <taxon>Eurotiomycetidae</taxon>
        <taxon>Eurotiales</taxon>
        <taxon>Aspergillaceae</taxon>
        <taxon>Aspergillus</taxon>
    </lineage>
</organism>
<keyword evidence="4" id="KW-0378">Hydrolase</keyword>
<dbReference type="InterPro" id="IPR008758">
    <property type="entry name" value="Peptidase_S28"/>
</dbReference>
<evidence type="ECO:0000256" key="4">
    <source>
        <dbReference type="ARBA" id="ARBA00022801"/>
    </source>
</evidence>
<reference evidence="7 8" key="1">
    <citation type="submission" date="2018-02" db="EMBL/GenBank/DDBJ databases">
        <title>The genomes of Aspergillus section Nigri reveals drivers in fungal speciation.</title>
        <authorList>
            <consortium name="DOE Joint Genome Institute"/>
            <person name="Vesth T.C."/>
            <person name="Nybo J."/>
            <person name="Theobald S."/>
            <person name="Brandl J."/>
            <person name="Frisvad J.C."/>
            <person name="Nielsen K.F."/>
            <person name="Lyhne E.K."/>
            <person name="Kogle M.E."/>
            <person name="Kuo A."/>
            <person name="Riley R."/>
            <person name="Clum A."/>
            <person name="Nolan M."/>
            <person name="Lipzen A."/>
            <person name="Salamov A."/>
            <person name="Henrissat B."/>
            <person name="Wiebenga A."/>
            <person name="De vries R.P."/>
            <person name="Grigoriev I.V."/>
            <person name="Mortensen U.H."/>
            <person name="Andersen M.R."/>
            <person name="Baker S.E."/>
        </authorList>
    </citation>
    <scope>NUCLEOTIDE SEQUENCE [LARGE SCALE GENOMIC DNA]</scope>
    <source>
        <strain evidence="7 8">CBS 115571</strain>
    </source>
</reference>
<evidence type="ECO:0000313" key="7">
    <source>
        <dbReference type="EMBL" id="PYI16386.1"/>
    </source>
</evidence>
<dbReference type="AlphaFoldDB" id="A0A2V5I9T7"/>
<keyword evidence="2" id="KW-0645">Protease</keyword>
<evidence type="ECO:0008006" key="9">
    <source>
        <dbReference type="Google" id="ProtNLM"/>
    </source>
</evidence>
<dbReference type="InterPro" id="IPR029058">
    <property type="entry name" value="AB_hydrolase_fold"/>
</dbReference>
<dbReference type="Pfam" id="PF05577">
    <property type="entry name" value="Peptidase_S28"/>
    <property type="match status" value="2"/>
</dbReference>
<proteinExistence type="inferred from homology"/>
<dbReference type="GO" id="GO:0070008">
    <property type="term" value="F:serine-type exopeptidase activity"/>
    <property type="evidence" value="ECO:0007669"/>
    <property type="project" value="InterPro"/>
</dbReference>
<evidence type="ECO:0000256" key="2">
    <source>
        <dbReference type="ARBA" id="ARBA00022670"/>
    </source>
</evidence>
<evidence type="ECO:0000256" key="6">
    <source>
        <dbReference type="SAM" id="MobiDB-lite"/>
    </source>
</evidence>
<feature type="compositionally biased region" description="Acidic residues" evidence="6">
    <location>
        <begin position="364"/>
        <end position="373"/>
    </location>
</feature>
<dbReference type="Gene3D" id="3.40.50.1820">
    <property type="entry name" value="alpha/beta hydrolase"/>
    <property type="match status" value="2"/>
</dbReference>
<dbReference type="PANTHER" id="PTHR11010:SF117">
    <property type="entry name" value="SERINE PROTEASE 16"/>
    <property type="match status" value="1"/>
</dbReference>
<evidence type="ECO:0000256" key="3">
    <source>
        <dbReference type="ARBA" id="ARBA00022729"/>
    </source>
</evidence>
<keyword evidence="3" id="KW-0732">Signal</keyword>
<feature type="non-terminal residue" evidence="7">
    <location>
        <position position="548"/>
    </location>
</feature>
<dbReference type="GO" id="GO:0008239">
    <property type="term" value="F:dipeptidyl-peptidase activity"/>
    <property type="evidence" value="ECO:0007669"/>
    <property type="project" value="TreeGrafter"/>
</dbReference>
<evidence type="ECO:0000313" key="8">
    <source>
        <dbReference type="Proteomes" id="UP000249829"/>
    </source>
</evidence>